<evidence type="ECO:0000256" key="4">
    <source>
        <dbReference type="SAM" id="MobiDB-lite"/>
    </source>
</evidence>
<proteinExistence type="predicted"/>
<feature type="region of interest" description="Disordered" evidence="4">
    <location>
        <begin position="330"/>
        <end position="371"/>
    </location>
</feature>
<gene>
    <name evidence="5" type="ORF">EVG20_g1934</name>
</gene>
<feature type="region of interest" description="Disordered" evidence="4">
    <location>
        <begin position="533"/>
        <end position="642"/>
    </location>
</feature>
<evidence type="ECO:0008006" key="7">
    <source>
        <dbReference type="Google" id="ProtNLM"/>
    </source>
</evidence>
<keyword evidence="3" id="KW-0175">Coiled coil</keyword>
<keyword evidence="6" id="KW-1185">Reference proteome</keyword>
<evidence type="ECO:0000313" key="5">
    <source>
        <dbReference type="EMBL" id="TFY71071.1"/>
    </source>
</evidence>
<evidence type="ECO:0000256" key="1">
    <source>
        <dbReference type="ARBA" id="ARBA00004123"/>
    </source>
</evidence>
<sequence>MSRRAHSMLPPPPPPLDRDVIMGPPPIPAQSPLVHSSAQNTKDNREYFEKYYKLKRKYYDLEEKFKEMEDELRRSGDRNLRLNDERGLLLDRILELENLTNNGASSNQAEPHAPLQPSSTAYPRTLISTRAQVAFATNLREAMNELSSEDNSVDPVLTSHHVGPQARKRREEEMKERAEEEARESRKSAKRPRGSASTATAGKGKDVGAPLTFAPVSSPGGGTVGSPSHTLVSTSGKRIRIKPPAPAPADTPPSQAGSGPETHHGTQFIHNAGIPMNPAHAVSPGSPLSPLASDGGEGYMVHRGDSPLQFRNGHSYSMNSPDFMMGRGSGPEPTVLVSSSRPSDIQRHAKPKRLKAHTVTSKSYSIPTVPRNKDGGPLLPLNVGIMTVLNLGDVCMREHFHTERYIFPVNYEVTRRYLSARDPHSEVVYNCKILDGGDGPMFQIIAGDMPDKPIVAGTATGAWSVVVRAANHVRNRQHSNSVSGPDFFGLGQNTIKHLIQELPNADRLKDYVWQNFQEGGPLGGRHAAVIPALPEDYDSPNNGSERQDSKDSSAEYAVESDVPMADGRSVTEHHSYIYERRNSRASNGYPEDLPTPASTPHTHQHAHRPSQSPPIMHEHPPDHRGRREYAPSHSPTMPRDPCQYMHIHTIVPTHRTIRNPIHTRIHTHTHTRILIHDRRHTYTNLYLRSNLTAHKHQQVILDSCFFSICSAVVARCSLPDLPRHHISLIPDPLHAYEYSHLVSPFPVLPRLIILFILALLRFAPVDSRCSDLASIT</sequence>
<dbReference type="GO" id="GO:0005634">
    <property type="term" value="C:nucleus"/>
    <property type="evidence" value="ECO:0007669"/>
    <property type="project" value="UniProtKB-SubCell"/>
</dbReference>
<feature type="compositionally biased region" description="Basic and acidic residues" evidence="4">
    <location>
        <begin position="616"/>
        <end position="630"/>
    </location>
</feature>
<evidence type="ECO:0000256" key="3">
    <source>
        <dbReference type="SAM" id="Coils"/>
    </source>
</evidence>
<dbReference type="PROSITE" id="PS51542">
    <property type="entry name" value="FYRN"/>
    <property type="match status" value="1"/>
</dbReference>
<evidence type="ECO:0000256" key="2">
    <source>
        <dbReference type="ARBA" id="ARBA00023242"/>
    </source>
</evidence>
<accession>A0A4Y9ZB94</accession>
<dbReference type="InterPro" id="IPR003888">
    <property type="entry name" value="FYrich_N"/>
</dbReference>
<evidence type="ECO:0000313" key="6">
    <source>
        <dbReference type="Proteomes" id="UP000298327"/>
    </source>
</evidence>
<dbReference type="Gene3D" id="3.30.160.360">
    <property type="match status" value="1"/>
</dbReference>
<feature type="compositionally biased region" description="Basic and acidic residues" evidence="4">
    <location>
        <begin position="569"/>
        <end position="582"/>
    </location>
</feature>
<dbReference type="InterPro" id="IPR003889">
    <property type="entry name" value="FYrich_C"/>
</dbReference>
<reference evidence="5 6" key="1">
    <citation type="submission" date="2019-02" db="EMBL/GenBank/DDBJ databases">
        <title>Genome sequencing of the rare red list fungi Dentipellis fragilis.</title>
        <authorList>
            <person name="Buettner E."/>
            <person name="Kellner H."/>
        </authorList>
    </citation>
    <scope>NUCLEOTIDE SEQUENCE [LARGE SCALE GENOMIC DNA]</scope>
    <source>
        <strain evidence="5 6">DSM 105465</strain>
    </source>
</reference>
<dbReference type="Proteomes" id="UP000298327">
    <property type="component" value="Unassembled WGS sequence"/>
</dbReference>
<feature type="region of interest" description="Disordered" evidence="4">
    <location>
        <begin position="1"/>
        <end position="42"/>
    </location>
</feature>
<dbReference type="SMART" id="SM00541">
    <property type="entry name" value="FYRN"/>
    <property type="match status" value="1"/>
</dbReference>
<dbReference type="Pfam" id="PF05964">
    <property type="entry name" value="FYRN"/>
    <property type="match status" value="1"/>
</dbReference>
<dbReference type="Pfam" id="PF05965">
    <property type="entry name" value="FYRC"/>
    <property type="match status" value="1"/>
</dbReference>
<keyword evidence="2" id="KW-0539">Nucleus</keyword>
<dbReference type="PROSITE" id="PS51543">
    <property type="entry name" value="FYRC"/>
    <property type="match status" value="1"/>
</dbReference>
<feature type="coiled-coil region" evidence="3">
    <location>
        <begin position="51"/>
        <end position="85"/>
    </location>
</feature>
<organism evidence="5 6">
    <name type="scientific">Dentipellis fragilis</name>
    <dbReference type="NCBI Taxonomy" id="205917"/>
    <lineage>
        <taxon>Eukaryota</taxon>
        <taxon>Fungi</taxon>
        <taxon>Dikarya</taxon>
        <taxon>Basidiomycota</taxon>
        <taxon>Agaricomycotina</taxon>
        <taxon>Agaricomycetes</taxon>
        <taxon>Russulales</taxon>
        <taxon>Hericiaceae</taxon>
        <taxon>Dentipellis</taxon>
    </lineage>
</organism>
<dbReference type="PANTHER" id="PTHR22715">
    <property type="entry name" value="TRANSFORMING GROWTH FACTOR BETA REGULATED GENE 1"/>
    <property type="match status" value="1"/>
</dbReference>
<dbReference type="EMBL" id="SEOQ01000068">
    <property type="protein sequence ID" value="TFY71071.1"/>
    <property type="molecule type" value="Genomic_DNA"/>
</dbReference>
<dbReference type="AlphaFoldDB" id="A0A4Y9ZB94"/>
<dbReference type="OrthoDB" id="285793at2759"/>
<dbReference type="GO" id="GO:0051726">
    <property type="term" value="P:regulation of cell cycle"/>
    <property type="evidence" value="ECO:0007669"/>
    <property type="project" value="TreeGrafter"/>
</dbReference>
<feature type="region of interest" description="Disordered" evidence="4">
    <location>
        <begin position="146"/>
        <end position="298"/>
    </location>
</feature>
<dbReference type="InterPro" id="IPR040092">
    <property type="entry name" value="TBRG1"/>
</dbReference>
<name>A0A4Y9ZB94_9AGAM</name>
<protein>
    <recommendedName>
        <fullName evidence="7">Transforming growth factor beta regulator 1</fullName>
    </recommendedName>
</protein>
<comment type="caution">
    <text evidence="5">The sequence shown here is derived from an EMBL/GenBank/DDBJ whole genome shotgun (WGS) entry which is preliminary data.</text>
</comment>
<dbReference type="STRING" id="205917.A0A4Y9ZB94"/>
<comment type="subcellular location">
    <subcellularLocation>
        <location evidence="1">Nucleus</location>
    </subcellularLocation>
</comment>
<feature type="compositionally biased region" description="Basic and acidic residues" evidence="4">
    <location>
        <begin position="169"/>
        <end position="187"/>
    </location>
</feature>
<dbReference type="PANTHER" id="PTHR22715:SF0">
    <property type="entry name" value="TRANSFORMING GROWTH FACTOR BETA REGULATOR 1"/>
    <property type="match status" value="1"/>
</dbReference>